<comment type="similarity">
    <text evidence="6">Belongs to the HepT RNase toxin family.</text>
</comment>
<dbReference type="Pfam" id="PF01934">
    <property type="entry name" value="HepT-like"/>
    <property type="match status" value="1"/>
</dbReference>
<reference evidence="7 8" key="1">
    <citation type="submission" date="2024-09" db="EMBL/GenBank/DDBJ databases">
        <authorList>
            <person name="Sun Q."/>
            <person name="Mori K."/>
        </authorList>
    </citation>
    <scope>NUCLEOTIDE SEQUENCE [LARGE SCALE GENOMIC DNA]</scope>
    <source>
        <strain evidence="7 8">TBRC 1851</strain>
    </source>
</reference>
<dbReference type="Gene3D" id="1.20.120.580">
    <property type="entry name" value="bsu32300-like"/>
    <property type="match status" value="1"/>
</dbReference>
<gene>
    <name evidence="7" type="ORF">ACFHYQ_07150</name>
</gene>
<evidence type="ECO:0000256" key="4">
    <source>
        <dbReference type="ARBA" id="ARBA00022741"/>
    </source>
</evidence>
<keyword evidence="2" id="KW-1277">Toxin-antitoxin system</keyword>
<evidence type="ECO:0000256" key="5">
    <source>
        <dbReference type="ARBA" id="ARBA00022801"/>
    </source>
</evidence>
<keyword evidence="1" id="KW-0597">Phosphoprotein</keyword>
<accession>A0ABV6U0S8</accession>
<comment type="caution">
    <text evidence="7">The sequence shown here is derived from an EMBL/GenBank/DDBJ whole genome shotgun (WGS) entry which is preliminary data.</text>
</comment>
<proteinExistence type="inferred from homology"/>
<evidence type="ECO:0000256" key="1">
    <source>
        <dbReference type="ARBA" id="ARBA00022553"/>
    </source>
</evidence>
<dbReference type="InterPro" id="IPR037038">
    <property type="entry name" value="HepT-like_sf"/>
</dbReference>
<keyword evidence="3" id="KW-0540">Nuclease</keyword>
<dbReference type="Proteomes" id="UP001589870">
    <property type="component" value="Unassembled WGS sequence"/>
</dbReference>
<dbReference type="PANTHER" id="PTHR34139:SF1">
    <property type="entry name" value="RNASE MJ1380-RELATED"/>
    <property type="match status" value="1"/>
</dbReference>
<keyword evidence="5" id="KW-0378">Hydrolase</keyword>
<evidence type="ECO:0000313" key="7">
    <source>
        <dbReference type="EMBL" id="MFC0862069.1"/>
    </source>
</evidence>
<protein>
    <submittedName>
        <fullName evidence="7">DUF86 domain-containing protein</fullName>
    </submittedName>
</protein>
<dbReference type="PANTHER" id="PTHR34139">
    <property type="entry name" value="UPF0331 PROTEIN MJ0127"/>
    <property type="match status" value="1"/>
</dbReference>
<dbReference type="InterPro" id="IPR008201">
    <property type="entry name" value="HepT-like"/>
</dbReference>
<dbReference type="InterPro" id="IPR051813">
    <property type="entry name" value="HepT_RNase_toxin"/>
</dbReference>
<dbReference type="RefSeq" id="WP_394300280.1">
    <property type="nucleotide sequence ID" value="NZ_JBHMQT010000009.1"/>
</dbReference>
<organism evidence="7 8">
    <name type="scientific">Sphaerimonospora cavernae</name>
    <dbReference type="NCBI Taxonomy" id="1740611"/>
    <lineage>
        <taxon>Bacteria</taxon>
        <taxon>Bacillati</taxon>
        <taxon>Actinomycetota</taxon>
        <taxon>Actinomycetes</taxon>
        <taxon>Streptosporangiales</taxon>
        <taxon>Streptosporangiaceae</taxon>
        <taxon>Sphaerimonospora</taxon>
    </lineage>
</organism>
<sequence>MQREGLYLGEIVEAARRVTAYLEGVSPEAWDADEMRRDAVIWQLSIIGEAAGAISDETRAMAPEIPWKLIRGMRNGVVHRYFSVDWKIVYNVATKNVPELEHQVHALLRMLYPEIAARLDQRD</sequence>
<keyword evidence="8" id="KW-1185">Reference proteome</keyword>
<evidence type="ECO:0000256" key="3">
    <source>
        <dbReference type="ARBA" id="ARBA00022722"/>
    </source>
</evidence>
<keyword evidence="4" id="KW-0547">Nucleotide-binding</keyword>
<name>A0ABV6U0S8_9ACTN</name>
<evidence type="ECO:0000313" key="8">
    <source>
        <dbReference type="Proteomes" id="UP001589870"/>
    </source>
</evidence>
<evidence type="ECO:0000256" key="6">
    <source>
        <dbReference type="ARBA" id="ARBA00024207"/>
    </source>
</evidence>
<dbReference type="EMBL" id="JBHMQT010000009">
    <property type="protein sequence ID" value="MFC0862069.1"/>
    <property type="molecule type" value="Genomic_DNA"/>
</dbReference>
<evidence type="ECO:0000256" key="2">
    <source>
        <dbReference type="ARBA" id="ARBA00022649"/>
    </source>
</evidence>